<gene>
    <name evidence="1" type="ORF">ACFSR8_14090</name>
</gene>
<dbReference type="Proteomes" id="UP001597476">
    <property type="component" value="Unassembled WGS sequence"/>
</dbReference>
<comment type="caution">
    <text evidence="1">The sequence shown here is derived from an EMBL/GenBank/DDBJ whole genome shotgun (WGS) entry which is preliminary data.</text>
</comment>
<proteinExistence type="predicted"/>
<sequence length="444" mass="51983">MIFLEKKIIIMSLPIQSLKSYKNPKEIKLPYNTAYYNFGLLSELDFIIGGYGKADHKFIFNLNTFVEAFVLNEVFLVSKQEWDHHFCIAKEVFKDGRPITNLVLTNPKGVTLIGWPVWIDKGVVKFVKDMNNPEDKKEESNILVEFQKQNSEYINDKYFKEAYFKGQTEKYSYLWHGISEVNGEKKRLAVFETETTFPKLLNGMYNTLSHSIFQTALPFRGFKSDIEVNKSLGVPNKTYDILAKTYNEKLGSLNQYVGYKKIPIPPLVAILLSKCKTKEEIPEKLIELRNDFTELRKSFVDIEKRLDECDSVREQMKINDEFQSFWKAFSKKYKTTSNRLAFHFWDLKDKSNLNKAVENILDGNKIEDFTKDLNVTNFSTSILSKFYDLYKDRKALNRFKGVTNLWELFLDTPTLERQALDIERLFGFKVNRDELIKLANSIQK</sequence>
<dbReference type="EMBL" id="JBHULY010000034">
    <property type="protein sequence ID" value="MFD2727349.1"/>
    <property type="molecule type" value="Genomic_DNA"/>
</dbReference>
<protein>
    <submittedName>
        <fullName evidence="1">Uncharacterized protein</fullName>
    </submittedName>
</protein>
<organism evidence="1 2">
    <name type="scientific">Hyunsoonleella rubra</name>
    <dbReference type="NCBI Taxonomy" id="1737062"/>
    <lineage>
        <taxon>Bacteria</taxon>
        <taxon>Pseudomonadati</taxon>
        <taxon>Bacteroidota</taxon>
        <taxon>Flavobacteriia</taxon>
        <taxon>Flavobacteriales</taxon>
        <taxon>Flavobacteriaceae</taxon>
    </lineage>
</organism>
<evidence type="ECO:0000313" key="1">
    <source>
        <dbReference type="EMBL" id="MFD2727349.1"/>
    </source>
</evidence>
<keyword evidence="2" id="KW-1185">Reference proteome</keyword>
<accession>A0ABW5TEL8</accession>
<evidence type="ECO:0000313" key="2">
    <source>
        <dbReference type="Proteomes" id="UP001597476"/>
    </source>
</evidence>
<name>A0ABW5TEL8_9FLAO</name>
<reference evidence="2" key="1">
    <citation type="journal article" date="2019" name="Int. J. Syst. Evol. Microbiol.">
        <title>The Global Catalogue of Microorganisms (GCM) 10K type strain sequencing project: providing services to taxonomists for standard genome sequencing and annotation.</title>
        <authorList>
            <consortium name="The Broad Institute Genomics Platform"/>
            <consortium name="The Broad Institute Genome Sequencing Center for Infectious Disease"/>
            <person name="Wu L."/>
            <person name="Ma J."/>
        </authorList>
    </citation>
    <scope>NUCLEOTIDE SEQUENCE [LARGE SCALE GENOMIC DNA]</scope>
    <source>
        <strain evidence="2">KCTC 42398</strain>
    </source>
</reference>